<dbReference type="InterPro" id="IPR006300">
    <property type="entry name" value="FlgB"/>
</dbReference>
<proteinExistence type="inferred from homology"/>
<evidence type="ECO:0000256" key="2">
    <source>
        <dbReference type="ARBA" id="ARBA00009677"/>
    </source>
</evidence>
<comment type="similarity">
    <text evidence="2 6">Belongs to the flagella basal body rod proteins family.</text>
</comment>
<feature type="domain" description="Flagellar basal body rod protein N-terminal" evidence="7">
    <location>
        <begin position="10"/>
        <end position="39"/>
    </location>
</feature>
<evidence type="ECO:0000256" key="4">
    <source>
        <dbReference type="ARBA" id="ARBA00023143"/>
    </source>
</evidence>
<dbReference type="PIRSF" id="PIRSF002889">
    <property type="entry name" value="Rod_FlgB"/>
    <property type="match status" value="1"/>
</dbReference>
<organism evidence="8 9">
    <name type="scientific">Buchnera aphidicola subsp. Uroleucon sonchi</name>
    <dbReference type="NCBI Taxonomy" id="118118"/>
    <lineage>
        <taxon>Bacteria</taxon>
        <taxon>Pseudomonadati</taxon>
        <taxon>Pseudomonadota</taxon>
        <taxon>Gammaproteobacteria</taxon>
        <taxon>Enterobacterales</taxon>
        <taxon>Erwiniaceae</taxon>
        <taxon>Buchnera</taxon>
    </lineage>
</organism>
<dbReference type="PROSITE" id="PS00588">
    <property type="entry name" value="FLAGELLA_BB_ROD"/>
    <property type="match status" value="1"/>
</dbReference>
<dbReference type="Pfam" id="PF00460">
    <property type="entry name" value="Flg_bb_rod"/>
    <property type="match status" value="1"/>
</dbReference>
<comment type="subunit">
    <text evidence="6">The basal body constitutes a major portion of the flagellar organelle and consists of a number of rings mounted on a central rod.</text>
</comment>
<comment type="subcellular location">
    <subcellularLocation>
        <location evidence="1 6">Bacterial flagellum basal body</location>
    </subcellularLocation>
</comment>
<evidence type="ECO:0000256" key="6">
    <source>
        <dbReference type="PIRNR" id="PIRNR002889"/>
    </source>
</evidence>
<keyword evidence="8" id="KW-0966">Cell projection</keyword>
<dbReference type="InterPro" id="IPR001444">
    <property type="entry name" value="Flag_bb_rod_N"/>
</dbReference>
<protein>
    <recommendedName>
        <fullName evidence="3 6">Flagellar basal body rod protein FlgB</fullName>
    </recommendedName>
</protein>
<accession>A0A6C1FH61</accession>
<evidence type="ECO:0000256" key="1">
    <source>
        <dbReference type="ARBA" id="ARBA00004117"/>
    </source>
</evidence>
<evidence type="ECO:0000313" key="9">
    <source>
        <dbReference type="Proteomes" id="UP000502958"/>
    </source>
</evidence>
<dbReference type="GO" id="GO:0030694">
    <property type="term" value="C:bacterial-type flagellum basal body, rod"/>
    <property type="evidence" value="ECO:0007669"/>
    <property type="project" value="InterPro"/>
</dbReference>
<evidence type="ECO:0000313" key="8">
    <source>
        <dbReference type="EMBL" id="QIE02045.1"/>
    </source>
</evidence>
<comment type="function">
    <text evidence="5 6">Structural component of flagellum, the bacterial motility apparatus. Part of the rod structure of flagellar basal body.</text>
</comment>
<keyword evidence="4 6" id="KW-0975">Bacterial flagellum</keyword>
<dbReference type="EMBL" id="CP047588">
    <property type="protein sequence ID" value="QIE02045.1"/>
    <property type="molecule type" value="Genomic_DNA"/>
</dbReference>
<sequence>MFDKINHIFDFSQQALNVYAKRQEILSSNIANADTPGYKAIDIDFKNEFNKILKKRKNHTLLINLDRTSPNHLHAKSENNFYLETLPVFTNQIKKDGNTVNMDRERIEFLNNSLKYQANLIFLKNQIKNMIYVIKG</sequence>
<dbReference type="NCBIfam" id="TIGR01396">
    <property type="entry name" value="FlgB"/>
    <property type="match status" value="1"/>
</dbReference>
<evidence type="ECO:0000256" key="5">
    <source>
        <dbReference type="ARBA" id="ARBA00024934"/>
    </source>
</evidence>
<evidence type="ECO:0000259" key="7">
    <source>
        <dbReference type="Pfam" id="PF00460"/>
    </source>
</evidence>
<keyword evidence="8" id="KW-0969">Cilium</keyword>
<dbReference type="RefSeq" id="WP_163119318.1">
    <property type="nucleotide sequence ID" value="NZ_CP047588.1"/>
</dbReference>
<dbReference type="InterPro" id="IPR019776">
    <property type="entry name" value="Flagellar_basal_body_rod_CS"/>
</dbReference>
<dbReference type="GO" id="GO:0071973">
    <property type="term" value="P:bacterial-type flagellum-dependent cell motility"/>
    <property type="evidence" value="ECO:0007669"/>
    <property type="project" value="InterPro"/>
</dbReference>
<reference evidence="8 9" key="1">
    <citation type="submission" date="2020-01" db="EMBL/GenBank/DDBJ databases">
        <title>Complete genome of Buchnera aphidicola isolated from Chaitophorus populeti.</title>
        <authorList>
            <person name="Park J."/>
            <person name="Xi H."/>
        </authorList>
    </citation>
    <scope>NUCLEOTIDE SEQUENCE [LARGE SCALE GENOMIC DNA]</scope>
    <source>
        <strain evidence="8 9">UsonBac</strain>
    </source>
</reference>
<dbReference type="AlphaFoldDB" id="A0A6C1FH61"/>
<keyword evidence="8" id="KW-0282">Flagellum</keyword>
<evidence type="ECO:0000256" key="3">
    <source>
        <dbReference type="ARBA" id="ARBA00014376"/>
    </source>
</evidence>
<name>A0A6C1FH61_BUCUN</name>
<gene>
    <name evidence="8" type="primary">flgB</name>
    <name evidence="8" type="ORF">GUU85_01580</name>
</gene>
<dbReference type="PANTHER" id="PTHR30435">
    <property type="entry name" value="FLAGELLAR PROTEIN"/>
    <property type="match status" value="1"/>
</dbReference>
<dbReference type="Proteomes" id="UP000502958">
    <property type="component" value="Chromosome"/>
</dbReference>
<dbReference type="PANTHER" id="PTHR30435:SF12">
    <property type="entry name" value="FLAGELLAR BASAL BODY ROD PROTEIN FLGB"/>
    <property type="match status" value="1"/>
</dbReference>